<feature type="transmembrane region" description="Helical" evidence="8">
    <location>
        <begin position="169"/>
        <end position="196"/>
    </location>
</feature>
<dbReference type="AlphaFoldDB" id="A0A1X6WY50"/>
<evidence type="ECO:0000256" key="8">
    <source>
        <dbReference type="SAM" id="Phobius"/>
    </source>
</evidence>
<protein>
    <submittedName>
        <fullName evidence="10">O-antigen export system permease protein</fullName>
    </submittedName>
</protein>
<gene>
    <name evidence="10" type="ORF">FM110_05520</name>
</gene>
<feature type="domain" description="ABC-2 type transporter transmembrane" evidence="9">
    <location>
        <begin position="42"/>
        <end position="252"/>
    </location>
</feature>
<evidence type="ECO:0000313" key="10">
    <source>
        <dbReference type="EMBL" id="SLM90763.1"/>
    </source>
</evidence>
<organism evidence="10 11">
    <name type="scientific">Brachybacterium nesterenkovii</name>
    <dbReference type="NCBI Taxonomy" id="47847"/>
    <lineage>
        <taxon>Bacteria</taxon>
        <taxon>Bacillati</taxon>
        <taxon>Actinomycetota</taxon>
        <taxon>Actinomycetes</taxon>
        <taxon>Micrococcales</taxon>
        <taxon>Dermabacteraceae</taxon>
        <taxon>Brachybacterium</taxon>
    </lineage>
</organism>
<evidence type="ECO:0000256" key="3">
    <source>
        <dbReference type="ARBA" id="ARBA00022448"/>
    </source>
</evidence>
<feature type="transmembrane region" description="Helical" evidence="8">
    <location>
        <begin position="138"/>
        <end position="162"/>
    </location>
</feature>
<sequence length="315" mass="35125">MSAGAAAPSIGRLSKAEKAQGWRTPGQDHGWLNPLYERFLLHLLVKKELRVRYRGSVLGMAWSYVKPAVQFLVFFLALGVFLQLNKGMPAYAVYLFSGIVVANLFGEVFGNCTRSITGNQALVSKIYLPSELFPWSSMIVALIHFLPQVLVLTIGALLYGWIPSPTAAIAFFLGMVILLLLSMGLGMIGAALNAAYRDIENFVDLITMVAMWITPIMYKITMVKDALQDSIWWWLYSLNPLAIVVELFHVAFWRYGPEVVEAVEVDKDLSLVPPLGPLSNGPFGYWWVGLLTSAIVFAIGTLVFERTKRRFAQEL</sequence>
<keyword evidence="7 8" id="KW-0472">Membrane</keyword>
<evidence type="ECO:0000256" key="2">
    <source>
        <dbReference type="ARBA" id="ARBA00007783"/>
    </source>
</evidence>
<keyword evidence="4" id="KW-1003">Cell membrane</keyword>
<dbReference type="Proteomes" id="UP000195981">
    <property type="component" value="Unassembled WGS sequence"/>
</dbReference>
<dbReference type="GO" id="GO:0140359">
    <property type="term" value="F:ABC-type transporter activity"/>
    <property type="evidence" value="ECO:0007669"/>
    <property type="project" value="InterPro"/>
</dbReference>
<evidence type="ECO:0000259" key="9">
    <source>
        <dbReference type="Pfam" id="PF01061"/>
    </source>
</evidence>
<keyword evidence="3" id="KW-0813">Transport</keyword>
<dbReference type="OrthoDB" id="9789409at2"/>
<feature type="transmembrane region" description="Helical" evidence="8">
    <location>
        <begin position="233"/>
        <end position="253"/>
    </location>
</feature>
<keyword evidence="6 8" id="KW-1133">Transmembrane helix</keyword>
<dbReference type="GO" id="GO:0005886">
    <property type="term" value="C:plasma membrane"/>
    <property type="evidence" value="ECO:0007669"/>
    <property type="project" value="UniProtKB-SubCell"/>
</dbReference>
<evidence type="ECO:0000256" key="7">
    <source>
        <dbReference type="ARBA" id="ARBA00023136"/>
    </source>
</evidence>
<comment type="subcellular location">
    <subcellularLocation>
        <location evidence="1">Cell inner membrane</location>
        <topology evidence="1">Multi-pass membrane protein</topology>
    </subcellularLocation>
</comment>
<dbReference type="PANTHER" id="PTHR30413:SF8">
    <property type="entry name" value="TRANSPORT PERMEASE PROTEIN"/>
    <property type="match status" value="1"/>
</dbReference>
<evidence type="ECO:0000313" key="11">
    <source>
        <dbReference type="Proteomes" id="UP000195981"/>
    </source>
</evidence>
<evidence type="ECO:0000256" key="6">
    <source>
        <dbReference type="ARBA" id="ARBA00022989"/>
    </source>
</evidence>
<keyword evidence="5 8" id="KW-0812">Transmembrane</keyword>
<feature type="transmembrane region" description="Helical" evidence="8">
    <location>
        <begin position="64"/>
        <end position="84"/>
    </location>
</feature>
<feature type="transmembrane region" description="Helical" evidence="8">
    <location>
        <begin position="91"/>
        <end position="109"/>
    </location>
</feature>
<name>A0A1X6WY50_9MICO</name>
<evidence type="ECO:0000256" key="5">
    <source>
        <dbReference type="ARBA" id="ARBA00022692"/>
    </source>
</evidence>
<dbReference type="EMBL" id="FWFG01000050">
    <property type="protein sequence ID" value="SLM90763.1"/>
    <property type="molecule type" value="Genomic_DNA"/>
</dbReference>
<proteinExistence type="inferred from homology"/>
<dbReference type="GO" id="GO:0015920">
    <property type="term" value="P:lipopolysaccharide transport"/>
    <property type="evidence" value="ECO:0007669"/>
    <property type="project" value="TreeGrafter"/>
</dbReference>
<accession>A0A1X6WY50</accession>
<feature type="transmembrane region" description="Helical" evidence="8">
    <location>
        <begin position="284"/>
        <end position="304"/>
    </location>
</feature>
<comment type="similarity">
    <text evidence="2">Belongs to the ABC-2 integral membrane protein family.</text>
</comment>
<dbReference type="PANTHER" id="PTHR30413">
    <property type="entry name" value="INNER MEMBRANE TRANSPORT PERMEASE"/>
    <property type="match status" value="1"/>
</dbReference>
<dbReference type="RefSeq" id="WP_087103412.1">
    <property type="nucleotide sequence ID" value="NZ_FWFG01000050.1"/>
</dbReference>
<feature type="transmembrane region" description="Helical" evidence="8">
    <location>
        <begin position="202"/>
        <end position="221"/>
    </location>
</feature>
<evidence type="ECO:0000256" key="1">
    <source>
        <dbReference type="ARBA" id="ARBA00004429"/>
    </source>
</evidence>
<dbReference type="InterPro" id="IPR013525">
    <property type="entry name" value="ABC2_TM"/>
</dbReference>
<evidence type="ECO:0000256" key="4">
    <source>
        <dbReference type="ARBA" id="ARBA00022475"/>
    </source>
</evidence>
<reference evidence="10 11" key="1">
    <citation type="submission" date="2017-02" db="EMBL/GenBank/DDBJ databases">
        <authorList>
            <person name="Peterson S.W."/>
        </authorList>
    </citation>
    <scope>NUCLEOTIDE SEQUENCE [LARGE SCALE GENOMIC DNA]</scope>
    <source>
        <strain evidence="10 11">CIP104813</strain>
    </source>
</reference>
<dbReference type="Pfam" id="PF01061">
    <property type="entry name" value="ABC2_membrane"/>
    <property type="match status" value="1"/>
</dbReference>
<keyword evidence="11" id="KW-1185">Reference proteome</keyword>